<keyword evidence="11" id="KW-0732">Signal</keyword>
<dbReference type="InterPro" id="IPR029240">
    <property type="entry name" value="MMS19_N"/>
</dbReference>
<evidence type="ECO:0000256" key="11">
    <source>
        <dbReference type="SAM" id="SignalP"/>
    </source>
</evidence>
<evidence type="ECO:0000256" key="7">
    <source>
        <dbReference type="ARBA" id="ARBA00023204"/>
    </source>
</evidence>
<evidence type="ECO:0000256" key="6">
    <source>
        <dbReference type="ARBA" id="ARBA00022763"/>
    </source>
</evidence>
<dbReference type="PANTHER" id="PTHR12891:SF0">
    <property type="entry name" value="MMS19 NUCLEOTIDE EXCISION REPAIR PROTEIN HOMOLOG"/>
    <property type="match status" value="1"/>
</dbReference>
<dbReference type="InterPro" id="IPR024687">
    <property type="entry name" value="MMS19_C"/>
</dbReference>
<dbReference type="AlphaFoldDB" id="A0A3Q2ZHN5"/>
<evidence type="ECO:0000256" key="3">
    <source>
        <dbReference type="ARBA" id="ARBA00009340"/>
    </source>
</evidence>
<evidence type="ECO:0000256" key="4">
    <source>
        <dbReference type="ARBA" id="ARBA00022490"/>
    </source>
</evidence>
<protein>
    <recommendedName>
        <fullName evidence="10">MMS19 nucleotide excision repair protein</fullName>
    </recommendedName>
</protein>
<comment type="similarity">
    <text evidence="3 10">Belongs to the MET18/MMS19 family.</text>
</comment>
<dbReference type="GO" id="GO:0006281">
    <property type="term" value="P:DNA repair"/>
    <property type="evidence" value="ECO:0007669"/>
    <property type="project" value="UniProtKB-UniRule"/>
</dbReference>
<accession>A0A3Q2ZHN5</accession>
<dbReference type="InterPro" id="IPR039920">
    <property type="entry name" value="MMS19"/>
</dbReference>
<dbReference type="InterPro" id="IPR016024">
    <property type="entry name" value="ARM-type_fold"/>
</dbReference>
<evidence type="ECO:0000256" key="2">
    <source>
        <dbReference type="ARBA" id="ARBA00004186"/>
    </source>
</evidence>
<keyword evidence="8 10" id="KW-0206">Cytoskeleton</keyword>
<organism evidence="14 15">
    <name type="scientific">Kryptolebias marmoratus</name>
    <name type="common">Mangrove killifish</name>
    <name type="synonym">Rivulus marmoratus</name>
    <dbReference type="NCBI Taxonomy" id="37003"/>
    <lineage>
        <taxon>Eukaryota</taxon>
        <taxon>Metazoa</taxon>
        <taxon>Chordata</taxon>
        <taxon>Craniata</taxon>
        <taxon>Vertebrata</taxon>
        <taxon>Euteleostomi</taxon>
        <taxon>Actinopterygii</taxon>
        <taxon>Neopterygii</taxon>
        <taxon>Teleostei</taxon>
        <taxon>Neoteleostei</taxon>
        <taxon>Acanthomorphata</taxon>
        <taxon>Ovalentaria</taxon>
        <taxon>Atherinomorphae</taxon>
        <taxon>Cyprinodontiformes</taxon>
        <taxon>Rivulidae</taxon>
        <taxon>Kryptolebias</taxon>
    </lineage>
</organism>
<dbReference type="GO" id="GO:0016226">
    <property type="term" value="P:iron-sulfur cluster assembly"/>
    <property type="evidence" value="ECO:0007669"/>
    <property type="project" value="UniProtKB-UniRule"/>
</dbReference>
<dbReference type="GO" id="GO:0051604">
    <property type="term" value="P:protein maturation"/>
    <property type="evidence" value="ECO:0007669"/>
    <property type="project" value="UniProtKB-UniRule"/>
</dbReference>
<keyword evidence="5" id="KW-0677">Repeat</keyword>
<reference evidence="14" key="2">
    <citation type="submission" date="2025-09" db="UniProtKB">
        <authorList>
            <consortium name="Ensembl"/>
        </authorList>
    </citation>
    <scope>IDENTIFICATION</scope>
</reference>
<comment type="function">
    <text evidence="10">Key component of the cytosolic iron-sulfur protein assembly (CIA) complex, a multiprotein complex that mediates the incorporation of iron-sulfur cluster into apoproteins specifically involved in DNA metabolism and genomic integrity. In the CIA complex, MMS19 acts as an adapter between early-acting CIA components and a subset of cellular target iron-sulfur proteins.</text>
</comment>
<dbReference type="Ensembl" id="ENSKMAT00000002295.1">
    <property type="protein sequence ID" value="ENSKMAP00000002245.1"/>
    <property type="gene ID" value="ENSKMAG00000001734.1"/>
</dbReference>
<evidence type="ECO:0000313" key="15">
    <source>
        <dbReference type="Proteomes" id="UP000264800"/>
    </source>
</evidence>
<dbReference type="InterPro" id="IPR011989">
    <property type="entry name" value="ARM-like"/>
</dbReference>
<evidence type="ECO:0000256" key="5">
    <source>
        <dbReference type="ARBA" id="ARBA00022737"/>
    </source>
</evidence>
<dbReference type="GeneTree" id="ENSGT00390000015583"/>
<feature type="domain" description="MMS19 N-terminal" evidence="13">
    <location>
        <begin position="42"/>
        <end position="303"/>
    </location>
</feature>
<keyword evidence="9 10" id="KW-0539">Nucleus</keyword>
<keyword evidence="6 10" id="KW-0227">DNA damage</keyword>
<evidence type="ECO:0000256" key="8">
    <source>
        <dbReference type="ARBA" id="ARBA00023212"/>
    </source>
</evidence>
<dbReference type="FunFam" id="1.25.10.10:FF:000114">
    <property type="entry name" value="MMS19 nucleotide excision repair protein homolog isoform X2"/>
    <property type="match status" value="1"/>
</dbReference>
<feature type="chain" id="PRO_5018570706" description="MMS19 nucleotide excision repair protein" evidence="11">
    <location>
        <begin position="19"/>
        <end position="974"/>
    </location>
</feature>
<evidence type="ECO:0000259" key="13">
    <source>
        <dbReference type="Pfam" id="PF14500"/>
    </source>
</evidence>
<keyword evidence="7 10" id="KW-0234">DNA repair</keyword>
<evidence type="ECO:0000313" key="14">
    <source>
        <dbReference type="Ensembl" id="ENSKMAP00000002245.1"/>
    </source>
</evidence>
<feature type="signal peptide" evidence="11">
    <location>
        <begin position="1"/>
        <end position="18"/>
    </location>
</feature>
<comment type="subunit">
    <text evidence="10">Component of the CIA complex.</text>
</comment>
<dbReference type="Pfam" id="PF12460">
    <property type="entry name" value="MMS19_C"/>
    <property type="match status" value="1"/>
</dbReference>
<evidence type="ECO:0000256" key="1">
    <source>
        <dbReference type="ARBA" id="ARBA00004123"/>
    </source>
</evidence>
<keyword evidence="4 10" id="KW-0963">Cytoplasm</keyword>
<evidence type="ECO:0000256" key="10">
    <source>
        <dbReference type="RuleBase" id="RU367072"/>
    </source>
</evidence>
<keyword evidence="15" id="KW-1185">Reference proteome</keyword>
<evidence type="ECO:0000256" key="9">
    <source>
        <dbReference type="ARBA" id="ARBA00023242"/>
    </source>
</evidence>
<dbReference type="Gene3D" id="1.25.10.10">
    <property type="entry name" value="Leucine-rich Repeat Variant"/>
    <property type="match status" value="3"/>
</dbReference>
<dbReference type="Proteomes" id="UP000264800">
    <property type="component" value="Unplaced"/>
</dbReference>
<dbReference type="PANTHER" id="PTHR12891">
    <property type="entry name" value="DNA REPAIR/TRANSCRIPTION PROTEIN MET18/MMS19"/>
    <property type="match status" value="1"/>
</dbReference>
<dbReference type="GO" id="GO:0005634">
    <property type="term" value="C:nucleus"/>
    <property type="evidence" value="ECO:0007669"/>
    <property type="project" value="UniProtKB-SubCell"/>
</dbReference>
<dbReference type="Pfam" id="PF14500">
    <property type="entry name" value="MMS19_N"/>
    <property type="match status" value="1"/>
</dbReference>
<evidence type="ECO:0000259" key="12">
    <source>
        <dbReference type="Pfam" id="PF12460"/>
    </source>
</evidence>
<sequence length="974" mass="107382">MAAVSPLLLSLVEEFVSGLQDSKAKEAAKGVKDGQFTMLQLVEALGVSLTSSQPHTRARGVQLLSEVLQENYAELTEREVEVLTAFYENRLKDHYVVTPSVLRGLQELTKCTTLPPGSAVSMLRSVFQDVHVQSLMLAERACIYNMLINLMETREAELKGLGADFVFGFVQSMDGERDPRNLLLAFQIAKNIVLQGYNLGKFTEELFEVTSCYYPIDFTPPPNDPHGITKEELILGLRAVLTGTPKFAEFLLPLLIEKLDSDVQSAKLDSLQTLAACMSQYESKDLAEFLEGLWASLRREVFQTSSEKMESAALAALAALTSCLSRSVLSSDSEDTLSTFLDLILRDCKHHLSEPDLKLVWPSAKLLQASCSASNRASYVITAAIMPSLIKQFNSRTQCSHRRTLLEVVQRFIQSVNTSQSSDIDESVFSEYRAALCSMVFSALSESNSSLQITAASVLNSLAQQTGLLLDSDIQLAVDHLTRLLLAEEDERVSSAVVDCAGALAEQHPAAFITKLIPRLKEELFSDTESFELRYHPAVHRRCLAALAAVSIQPSVVQESSPVLLDVLSSAHSDEGPSGPCSPLTKEEVLSAMVPVISTACSRLQPTLAGQTVLRVVSLFLDGDVSFLPDNAFPSHIQLLKQQQGMKASWSQSQLVCLLMACVCSLPRNVEVPQMERLLSQLEELSCSCSHLLSYSSAAKCFAGLINKRPQGESLDSSIQRTMQRVCSELDCPSSPVRTQVFTLMIWVAKALLLRYHPLFSILTDKLFSLLGDPDLGPMAAASFSLLMSDTEDILNRRCHANMRIMYRQRFFSENSAKLVQGFNAAPQEKKPNYLKALSNIITKLPKQVQVSELPALLSLLLEALTCPDQGVQLSTLSCLEPVLLNPPPVLIQQLEALISRLLALVCSPAMKIRITSIRCIHALSQFPVHEVLPFRARVLRALAQPLDDRKRLVRREAVQARGEWFLLGSPVGR</sequence>
<feature type="domain" description="MMS19 C-terminal" evidence="12">
    <location>
        <begin position="583"/>
        <end position="924"/>
    </location>
</feature>
<reference evidence="14" key="1">
    <citation type="submission" date="2025-08" db="UniProtKB">
        <authorList>
            <consortium name="Ensembl"/>
        </authorList>
    </citation>
    <scope>IDENTIFICATION</scope>
</reference>
<dbReference type="GO" id="GO:0071817">
    <property type="term" value="C:MMXD complex"/>
    <property type="evidence" value="ECO:0007669"/>
    <property type="project" value="TreeGrafter"/>
</dbReference>
<dbReference type="GO" id="GO:0097361">
    <property type="term" value="C:cytosolic [4Fe-4S] assembly targeting complex"/>
    <property type="evidence" value="ECO:0007669"/>
    <property type="project" value="UniProtKB-UniRule"/>
</dbReference>
<dbReference type="SUPFAM" id="SSF48371">
    <property type="entry name" value="ARM repeat"/>
    <property type="match status" value="2"/>
</dbReference>
<comment type="subcellular location">
    <subcellularLocation>
        <location evidence="2 10">Cytoplasm</location>
        <location evidence="2 10">Cytoskeleton</location>
        <location evidence="2 10">Spindle</location>
    </subcellularLocation>
    <subcellularLocation>
        <location evidence="1 10">Nucleus</location>
    </subcellularLocation>
</comment>
<name>A0A3Q2ZHN5_KRYMA</name>
<proteinExistence type="inferred from homology"/>